<dbReference type="GO" id="GO:0005886">
    <property type="term" value="C:plasma membrane"/>
    <property type="evidence" value="ECO:0007669"/>
    <property type="project" value="UniProtKB-SubCell"/>
</dbReference>
<evidence type="ECO:0000313" key="13">
    <source>
        <dbReference type="Proteomes" id="UP000192448"/>
    </source>
</evidence>
<feature type="transmembrane region" description="Helical" evidence="10">
    <location>
        <begin position="51"/>
        <end position="74"/>
    </location>
</feature>
<dbReference type="Pfam" id="PF00083">
    <property type="entry name" value="Sugar_tr"/>
    <property type="match status" value="1"/>
</dbReference>
<feature type="transmembrane region" description="Helical" evidence="10">
    <location>
        <begin position="393"/>
        <end position="410"/>
    </location>
</feature>
<organism evidence="12 13">
    <name type="scientific">Mycobacterium aquaticum</name>
    <dbReference type="NCBI Taxonomy" id="1927124"/>
    <lineage>
        <taxon>Bacteria</taxon>
        <taxon>Bacillati</taxon>
        <taxon>Actinomycetota</taxon>
        <taxon>Actinomycetes</taxon>
        <taxon>Mycobacteriales</taxon>
        <taxon>Mycobacteriaceae</taxon>
        <taxon>Mycobacterium</taxon>
    </lineage>
</organism>
<keyword evidence="5" id="KW-0762">Sugar transport</keyword>
<keyword evidence="7 10" id="KW-1133">Transmembrane helix</keyword>
<feature type="transmembrane region" description="Helical" evidence="10">
    <location>
        <begin position="12"/>
        <end position="31"/>
    </location>
</feature>
<feature type="transmembrane region" description="Helical" evidence="10">
    <location>
        <begin position="107"/>
        <end position="129"/>
    </location>
</feature>
<dbReference type="Gene3D" id="1.20.1250.20">
    <property type="entry name" value="MFS general substrate transporter like domains"/>
    <property type="match status" value="1"/>
</dbReference>
<dbReference type="PROSITE" id="PS00216">
    <property type="entry name" value="SUGAR_TRANSPORT_1"/>
    <property type="match status" value="1"/>
</dbReference>
<dbReference type="PRINTS" id="PR00171">
    <property type="entry name" value="SUGRTRNSPORT"/>
</dbReference>
<keyword evidence="4" id="KW-1003">Cell membrane</keyword>
<evidence type="ECO:0000256" key="5">
    <source>
        <dbReference type="ARBA" id="ARBA00022597"/>
    </source>
</evidence>
<keyword evidence="3 9" id="KW-0813">Transport</keyword>
<dbReference type="GO" id="GO:0022857">
    <property type="term" value="F:transmembrane transporter activity"/>
    <property type="evidence" value="ECO:0007669"/>
    <property type="project" value="InterPro"/>
</dbReference>
<dbReference type="NCBIfam" id="TIGR00879">
    <property type="entry name" value="SP"/>
    <property type="match status" value="1"/>
</dbReference>
<evidence type="ECO:0000256" key="10">
    <source>
        <dbReference type="SAM" id="Phobius"/>
    </source>
</evidence>
<keyword evidence="8 10" id="KW-0472">Membrane</keyword>
<dbReference type="InterPro" id="IPR005828">
    <property type="entry name" value="MFS_sugar_transport-like"/>
</dbReference>
<evidence type="ECO:0000256" key="6">
    <source>
        <dbReference type="ARBA" id="ARBA00022692"/>
    </source>
</evidence>
<dbReference type="InterPro" id="IPR020846">
    <property type="entry name" value="MFS_dom"/>
</dbReference>
<feature type="transmembrane region" description="Helical" evidence="10">
    <location>
        <begin position="248"/>
        <end position="272"/>
    </location>
</feature>
<dbReference type="InterPro" id="IPR050814">
    <property type="entry name" value="Myo-inositol_Transporter"/>
</dbReference>
<evidence type="ECO:0000256" key="9">
    <source>
        <dbReference type="RuleBase" id="RU003346"/>
    </source>
</evidence>
<feature type="transmembrane region" description="Helical" evidence="10">
    <location>
        <begin position="344"/>
        <end position="372"/>
    </location>
</feature>
<name>A0A1X0APB6_9MYCO</name>
<feature type="transmembrane region" description="Helical" evidence="10">
    <location>
        <begin position="315"/>
        <end position="338"/>
    </location>
</feature>
<evidence type="ECO:0000256" key="2">
    <source>
        <dbReference type="ARBA" id="ARBA00010992"/>
    </source>
</evidence>
<evidence type="ECO:0000256" key="3">
    <source>
        <dbReference type="ARBA" id="ARBA00022448"/>
    </source>
</evidence>
<reference evidence="12 13" key="1">
    <citation type="submission" date="2017-02" db="EMBL/GenBank/DDBJ databases">
        <title>The new phylogeny of genus Mycobacterium.</title>
        <authorList>
            <person name="Tortoli E."/>
            <person name="Trovato A."/>
            <person name="Cirillo D.M."/>
        </authorList>
    </citation>
    <scope>NUCLEOTIDE SEQUENCE [LARGE SCALE GENOMIC DNA]</scope>
    <source>
        <strain evidence="12 13">RW6</strain>
    </source>
</reference>
<sequence>MGSTETRKTPRLAVLVGIAAASVGVIYGYDLSNIAGAMLFIPKEFDLDTAAVQWITTMVVIGEIAGAIIGGWLANRIGRKKSVVLVAVTYAVFALMCALSVSVPMLMVARLLLGLTIGVSVVVVPVFVAESSPADIRGSLLVAYQVATVVGIIIGYLAAYALAASGGWRWMLGLAAVPAVVVALILMRMPDTARWYMLKGRTEEARRTLQMVEPAADVDAELAEISRALHEERGGAFREMLRPPYLRATVFVVVLGFFIQITGINAIVYYSPKLFEAMGFHGNFALLILPALVQVAALVAVFVSLVLVDRLGRRPILLGGIAMMVLANALLIGVFVAGENFGGALTALGFIGVLLFTVGFTFGFGALVWVYAGESFPSRLRSMGSSAMLTSDLVANAIVAGFFLTMLQTLGGSGTFAVFGALALLAFVFVYKFAPETKGRQLEDIRHFWENGGQWPAVTASGAEAETTGR</sequence>
<dbReference type="PANTHER" id="PTHR48020:SF12">
    <property type="entry name" value="PROTON MYO-INOSITOL COTRANSPORTER"/>
    <property type="match status" value="1"/>
</dbReference>
<feature type="transmembrane region" description="Helical" evidence="10">
    <location>
        <begin position="141"/>
        <end position="162"/>
    </location>
</feature>
<dbReference type="OrthoDB" id="4008739at2"/>
<dbReference type="PANTHER" id="PTHR48020">
    <property type="entry name" value="PROTON MYO-INOSITOL COTRANSPORTER"/>
    <property type="match status" value="1"/>
</dbReference>
<accession>A0A1X0APB6</accession>
<protein>
    <submittedName>
        <fullName evidence="12">MFS transporter</fullName>
    </submittedName>
</protein>
<dbReference type="AlphaFoldDB" id="A0A1X0APB6"/>
<evidence type="ECO:0000256" key="7">
    <source>
        <dbReference type="ARBA" id="ARBA00022989"/>
    </source>
</evidence>
<feature type="domain" description="Major facilitator superfamily (MFS) profile" evidence="11">
    <location>
        <begin position="16"/>
        <end position="438"/>
    </location>
</feature>
<evidence type="ECO:0000259" key="11">
    <source>
        <dbReference type="PROSITE" id="PS50850"/>
    </source>
</evidence>
<dbReference type="EMBL" id="MVHF01000029">
    <property type="protein sequence ID" value="ORA31775.1"/>
    <property type="molecule type" value="Genomic_DNA"/>
</dbReference>
<dbReference type="PROSITE" id="PS00217">
    <property type="entry name" value="SUGAR_TRANSPORT_2"/>
    <property type="match status" value="1"/>
</dbReference>
<evidence type="ECO:0000256" key="8">
    <source>
        <dbReference type="ARBA" id="ARBA00023136"/>
    </source>
</evidence>
<comment type="similarity">
    <text evidence="2 9">Belongs to the major facilitator superfamily. Sugar transporter (TC 2.A.1.1) family.</text>
</comment>
<dbReference type="InterPro" id="IPR003663">
    <property type="entry name" value="Sugar/inositol_transpt"/>
</dbReference>
<proteinExistence type="inferred from homology"/>
<dbReference type="PROSITE" id="PS50850">
    <property type="entry name" value="MFS"/>
    <property type="match status" value="1"/>
</dbReference>
<dbReference type="RefSeq" id="WP_083166622.1">
    <property type="nucleotide sequence ID" value="NZ_MVHF01000029.1"/>
</dbReference>
<keyword evidence="6 10" id="KW-0812">Transmembrane</keyword>
<dbReference type="STRING" id="1927124.BST13_24620"/>
<feature type="transmembrane region" description="Helical" evidence="10">
    <location>
        <begin position="416"/>
        <end position="434"/>
    </location>
</feature>
<feature type="transmembrane region" description="Helical" evidence="10">
    <location>
        <begin position="168"/>
        <end position="187"/>
    </location>
</feature>
<comment type="subcellular location">
    <subcellularLocation>
        <location evidence="1">Cell membrane</location>
        <topology evidence="1">Multi-pass membrane protein</topology>
    </subcellularLocation>
</comment>
<feature type="transmembrane region" description="Helical" evidence="10">
    <location>
        <begin position="83"/>
        <end position="101"/>
    </location>
</feature>
<feature type="transmembrane region" description="Helical" evidence="10">
    <location>
        <begin position="284"/>
        <end position="308"/>
    </location>
</feature>
<evidence type="ECO:0000313" key="12">
    <source>
        <dbReference type="EMBL" id="ORA31775.1"/>
    </source>
</evidence>
<keyword evidence="13" id="KW-1185">Reference proteome</keyword>
<gene>
    <name evidence="12" type="ORF">BST13_24620</name>
</gene>
<dbReference type="InterPro" id="IPR005829">
    <property type="entry name" value="Sugar_transporter_CS"/>
</dbReference>
<comment type="caution">
    <text evidence="12">The sequence shown here is derived from an EMBL/GenBank/DDBJ whole genome shotgun (WGS) entry which is preliminary data.</text>
</comment>
<evidence type="ECO:0000256" key="4">
    <source>
        <dbReference type="ARBA" id="ARBA00022475"/>
    </source>
</evidence>
<dbReference type="FunFam" id="1.20.1250.20:FF:000218">
    <property type="entry name" value="facilitated trehalose transporter Tret1"/>
    <property type="match status" value="1"/>
</dbReference>
<dbReference type="SUPFAM" id="SSF103473">
    <property type="entry name" value="MFS general substrate transporter"/>
    <property type="match status" value="1"/>
</dbReference>
<dbReference type="InterPro" id="IPR036259">
    <property type="entry name" value="MFS_trans_sf"/>
</dbReference>
<evidence type="ECO:0000256" key="1">
    <source>
        <dbReference type="ARBA" id="ARBA00004651"/>
    </source>
</evidence>
<dbReference type="Proteomes" id="UP000192448">
    <property type="component" value="Unassembled WGS sequence"/>
</dbReference>